<dbReference type="Proteomes" id="UP000494363">
    <property type="component" value="Unassembled WGS sequence"/>
</dbReference>
<feature type="transmembrane region" description="Helical" evidence="1">
    <location>
        <begin position="39"/>
        <end position="65"/>
    </location>
</feature>
<proteinExistence type="predicted"/>
<name>A0A6J5DMQ3_9BURK</name>
<keyword evidence="1" id="KW-1133">Transmembrane helix</keyword>
<gene>
    <name evidence="2" type="ORF">LMG29542_02299</name>
</gene>
<organism evidence="2 3">
    <name type="scientific">Paraburkholderia humisilvae</name>
    <dbReference type="NCBI Taxonomy" id="627669"/>
    <lineage>
        <taxon>Bacteria</taxon>
        <taxon>Pseudomonadati</taxon>
        <taxon>Pseudomonadota</taxon>
        <taxon>Betaproteobacteria</taxon>
        <taxon>Burkholderiales</taxon>
        <taxon>Burkholderiaceae</taxon>
        <taxon>Paraburkholderia</taxon>
    </lineage>
</organism>
<dbReference type="EMBL" id="CADIKH010000009">
    <property type="protein sequence ID" value="CAB3754275.1"/>
    <property type="molecule type" value="Genomic_DNA"/>
</dbReference>
<protein>
    <submittedName>
        <fullName evidence="2">Uncharacterized protein</fullName>
    </submittedName>
</protein>
<evidence type="ECO:0000313" key="3">
    <source>
        <dbReference type="Proteomes" id="UP000494363"/>
    </source>
</evidence>
<keyword evidence="1" id="KW-0472">Membrane</keyword>
<sequence>MLHHLFHAIIISAITAVTAYVAGAIMFGKRARRFPIGFVLSVLFVGPWWVAVSGGMMAHLVAVIIESLCRREKPPEGLIFAAGAACLVLTFGFDLTMKHAADDLITAIDQSDDAAWARISGSGKAGQMVAAHYKPCVDEKTVVTQRYGRLATTTLEPKNEPNRCETDVIALAKVEGGDGFARDVAAVIDNLPNSLQLSPDAQAKLDSLTNDTAGS</sequence>
<evidence type="ECO:0000256" key="1">
    <source>
        <dbReference type="SAM" id="Phobius"/>
    </source>
</evidence>
<reference evidence="2 3" key="1">
    <citation type="submission" date="2020-04" db="EMBL/GenBank/DDBJ databases">
        <authorList>
            <person name="De Canck E."/>
        </authorList>
    </citation>
    <scope>NUCLEOTIDE SEQUENCE [LARGE SCALE GENOMIC DNA]</scope>
    <source>
        <strain evidence="2 3">LMG 29542</strain>
    </source>
</reference>
<feature type="transmembrane region" description="Helical" evidence="1">
    <location>
        <begin position="6"/>
        <end position="27"/>
    </location>
</feature>
<evidence type="ECO:0000313" key="2">
    <source>
        <dbReference type="EMBL" id="CAB3754275.1"/>
    </source>
</evidence>
<dbReference type="AlphaFoldDB" id="A0A6J5DMQ3"/>
<accession>A0A6J5DMQ3</accession>
<keyword evidence="1" id="KW-0812">Transmembrane</keyword>
<keyword evidence="3" id="KW-1185">Reference proteome</keyword>
<feature type="transmembrane region" description="Helical" evidence="1">
    <location>
        <begin position="77"/>
        <end position="95"/>
    </location>
</feature>